<dbReference type="Gene3D" id="2.60.120.380">
    <property type="match status" value="1"/>
</dbReference>
<dbReference type="InterPro" id="IPR006026">
    <property type="entry name" value="Peptidase_Metallo"/>
</dbReference>
<dbReference type="Gene3D" id="3.40.390.10">
    <property type="entry name" value="Collagenase (Catalytic Domain)"/>
    <property type="match status" value="1"/>
</dbReference>
<evidence type="ECO:0000313" key="3">
    <source>
        <dbReference type="Proteomes" id="UP000619479"/>
    </source>
</evidence>
<gene>
    <name evidence="2" type="ORF">Acy02nite_31530</name>
</gene>
<dbReference type="GO" id="GO:0008270">
    <property type="term" value="F:zinc ion binding"/>
    <property type="evidence" value="ECO:0007669"/>
    <property type="project" value="InterPro"/>
</dbReference>
<dbReference type="EMBL" id="BOMH01000022">
    <property type="protein sequence ID" value="GID65272.1"/>
    <property type="molecule type" value="Genomic_DNA"/>
</dbReference>
<sequence>MDEKPQICSPYARRVPRSVSDQVAVEERVDNVRIGAACFHGASAAVERMRLWDNGRVLRVRFLDGDPVVQSRVEAIAMEWEQVANLSLTFGRDRDAEIRVSFAEEGFSWSAVGTDALTTDARQATMNFGWLYENTGMREYQRVVRHEFGHALGMIHEHQSPAAGGVIPWDRPKVYAYYAGQGWSPEDVDHNIFELYSEDSTNHTTYDPASIMQYAIPDSLTIGSFAIAGNTELSPMDRQFMGRQYPRGGPGLRELVVNGDAIKADLALSGEVDTYHFTVTEPGTYVMETTGPSDTVLLLHGPSDRGAVLAFDRDRGLGRNERIVRTLLPGEYWLSVRHSDPDAIGTYAVSLQTR</sequence>
<dbReference type="GO" id="GO:0008237">
    <property type="term" value="F:metallopeptidase activity"/>
    <property type="evidence" value="ECO:0007669"/>
    <property type="project" value="InterPro"/>
</dbReference>
<dbReference type="Proteomes" id="UP000619479">
    <property type="component" value="Unassembled WGS sequence"/>
</dbReference>
<proteinExistence type="predicted"/>
<dbReference type="CDD" id="cd04327">
    <property type="entry name" value="ZnMc_MMP_like_3"/>
    <property type="match status" value="1"/>
</dbReference>
<dbReference type="SMART" id="SM00235">
    <property type="entry name" value="ZnMc"/>
    <property type="match status" value="1"/>
</dbReference>
<accession>A0A919M467</accession>
<protein>
    <recommendedName>
        <fullName evidence="1">Peptidase metallopeptidase domain-containing protein</fullName>
    </recommendedName>
</protein>
<dbReference type="GO" id="GO:0006508">
    <property type="term" value="P:proteolysis"/>
    <property type="evidence" value="ECO:0007669"/>
    <property type="project" value="InterPro"/>
</dbReference>
<dbReference type="SUPFAM" id="SSF55486">
    <property type="entry name" value="Metalloproteases ('zincins'), catalytic domain"/>
    <property type="match status" value="1"/>
</dbReference>
<comment type="caution">
    <text evidence="2">The sequence shown here is derived from an EMBL/GenBank/DDBJ whole genome shotgun (WGS) entry which is preliminary data.</text>
</comment>
<feature type="domain" description="Peptidase metallopeptidase" evidence="1">
    <location>
        <begin position="48"/>
        <end position="198"/>
    </location>
</feature>
<evidence type="ECO:0000313" key="2">
    <source>
        <dbReference type="EMBL" id="GID65272.1"/>
    </source>
</evidence>
<keyword evidence="3" id="KW-1185">Reference proteome</keyword>
<name>A0A919M467_9ACTN</name>
<organism evidence="2 3">
    <name type="scientific">Actinoplanes cyaneus</name>
    <dbReference type="NCBI Taxonomy" id="52696"/>
    <lineage>
        <taxon>Bacteria</taxon>
        <taxon>Bacillati</taxon>
        <taxon>Actinomycetota</taxon>
        <taxon>Actinomycetes</taxon>
        <taxon>Micromonosporales</taxon>
        <taxon>Micromonosporaceae</taxon>
        <taxon>Actinoplanes</taxon>
    </lineage>
</organism>
<dbReference type="SUPFAM" id="SSF89260">
    <property type="entry name" value="Collagen-binding domain"/>
    <property type="match status" value="1"/>
</dbReference>
<reference evidence="2" key="1">
    <citation type="submission" date="2021-01" db="EMBL/GenBank/DDBJ databases">
        <title>Whole genome shotgun sequence of Actinoplanes cyaneus NBRC 14990.</title>
        <authorList>
            <person name="Komaki H."/>
            <person name="Tamura T."/>
        </authorList>
    </citation>
    <scope>NUCLEOTIDE SEQUENCE</scope>
    <source>
        <strain evidence="2">NBRC 14990</strain>
    </source>
</reference>
<evidence type="ECO:0000259" key="1">
    <source>
        <dbReference type="SMART" id="SM00235"/>
    </source>
</evidence>
<dbReference type="InterPro" id="IPR024079">
    <property type="entry name" value="MetalloPept_cat_dom_sf"/>
</dbReference>
<dbReference type="AlphaFoldDB" id="A0A919M467"/>
<dbReference type="RefSeq" id="WP_203741223.1">
    <property type="nucleotide sequence ID" value="NZ_BAAAUC010000018.1"/>
</dbReference>